<evidence type="ECO:0000313" key="13">
    <source>
        <dbReference type="Proteomes" id="UP000324022"/>
    </source>
</evidence>
<name>A0A5C3ENR2_9BASI</name>
<comment type="pathway">
    <text evidence="2 10">Glycolipid biosynthesis; glycosylphosphatidylinositol-anchor biosynthesis.</text>
</comment>
<reference evidence="12 13" key="1">
    <citation type="submission" date="2018-03" db="EMBL/GenBank/DDBJ databases">
        <authorList>
            <person name="Guldener U."/>
        </authorList>
    </citation>
    <scope>NUCLEOTIDE SEQUENCE [LARGE SCALE GENOMIC DNA]</scope>
    <source>
        <strain evidence="12 13">NBRC100155</strain>
    </source>
</reference>
<evidence type="ECO:0000256" key="9">
    <source>
        <dbReference type="ARBA" id="ARBA00023180"/>
    </source>
</evidence>
<gene>
    <name evidence="12" type="ORF">UTRI_06517</name>
</gene>
<evidence type="ECO:0000256" key="6">
    <source>
        <dbReference type="ARBA" id="ARBA00022824"/>
    </source>
</evidence>
<comment type="function">
    <text evidence="10">Required for proper folding and/or the stability of a subset of proteins in the endoplasmic reticulum. Component of glycosylphosphatidylinositol-mannosyltransferase 1 which transfers the first of the 4 mannoses in the GPI-anchor precursors during GPI-anchor biosynthesis. Probably acts by stabilizing the mannosyltransferase GPI14.</text>
</comment>
<feature type="region of interest" description="Disordered" evidence="11">
    <location>
        <begin position="81"/>
        <end position="121"/>
    </location>
</feature>
<evidence type="ECO:0000256" key="11">
    <source>
        <dbReference type="SAM" id="MobiDB-lite"/>
    </source>
</evidence>
<evidence type="ECO:0000256" key="1">
    <source>
        <dbReference type="ARBA" id="ARBA00004389"/>
    </source>
</evidence>
<keyword evidence="7 10" id="KW-1133">Transmembrane helix</keyword>
<dbReference type="OrthoDB" id="2552903at2759"/>
<keyword evidence="4 10" id="KW-0337">GPI-anchor biosynthesis</keyword>
<keyword evidence="9" id="KW-0325">Glycoprotein</keyword>
<feature type="transmembrane region" description="Helical" evidence="10">
    <location>
        <begin position="353"/>
        <end position="377"/>
    </location>
</feature>
<feature type="region of interest" description="Disordered" evidence="11">
    <location>
        <begin position="252"/>
        <end position="271"/>
    </location>
</feature>
<organism evidence="12 13">
    <name type="scientific">Ustilago trichophora</name>
    <dbReference type="NCBI Taxonomy" id="86804"/>
    <lineage>
        <taxon>Eukaryota</taxon>
        <taxon>Fungi</taxon>
        <taxon>Dikarya</taxon>
        <taxon>Basidiomycota</taxon>
        <taxon>Ustilaginomycotina</taxon>
        <taxon>Ustilaginomycetes</taxon>
        <taxon>Ustilaginales</taxon>
        <taxon>Ustilaginaceae</taxon>
        <taxon>Ustilago</taxon>
    </lineage>
</organism>
<sequence>MNSTLLNAHSFHPTLSLSLPSTLLPTTSQCKPSILVHLPQGIFYDPYTAEHARARSGKRAYEAQYLNGGRAVELEGAVGFSSRRKRRGQEEKGEQWWETNHSLERRTESARGEEEGVGVVGEHGGMQGLLEAVLREKVAEYTGERVVQGEQRVTHKIGAKAKPAKGSAANKVETQGHKDELSSLLIELNIDELRSQDGFTLNLPLHLRYHPPSNFVATTNTQLPSAQSPYLNLIHDIIPSSLSSLFHQTKHSLLSSGHESPPHPPKSTNTRDTAYVETSISQPTFFLNCHQSSSYIEGFYSTTFNDLFPGTHSHLIPTKQAKKNPSVLALSNRISTNKAKQLTVRVPVPNVGLLAPVQVITLITVISAALGTLYWLLARIVPLLEAVEASF</sequence>
<evidence type="ECO:0000256" key="10">
    <source>
        <dbReference type="RuleBase" id="RU366056"/>
    </source>
</evidence>
<comment type="subcellular location">
    <subcellularLocation>
        <location evidence="1 10">Endoplasmic reticulum membrane</location>
        <topology evidence="1 10">Single-pass membrane protein</topology>
    </subcellularLocation>
</comment>
<evidence type="ECO:0000256" key="8">
    <source>
        <dbReference type="ARBA" id="ARBA00023136"/>
    </source>
</evidence>
<dbReference type="UniPathway" id="UPA00196"/>
<dbReference type="PANTHER" id="PTHR28650:SF1">
    <property type="entry name" value="PHOSPHATIDYLINOSITOL-GLYCAN BIOSYNTHESIS CLASS X PROTEIN"/>
    <property type="match status" value="1"/>
</dbReference>
<keyword evidence="6 10" id="KW-0256">Endoplasmic reticulum</keyword>
<dbReference type="PANTHER" id="PTHR28650">
    <property type="entry name" value="PHOSPHATIDYLINOSITOL-GLYCAN BIOSYNTHESIS CLASS X PROTEIN"/>
    <property type="match status" value="1"/>
</dbReference>
<evidence type="ECO:0000313" key="12">
    <source>
        <dbReference type="EMBL" id="SPO31387.1"/>
    </source>
</evidence>
<evidence type="ECO:0000256" key="3">
    <source>
        <dbReference type="ARBA" id="ARBA00010345"/>
    </source>
</evidence>
<evidence type="ECO:0000256" key="5">
    <source>
        <dbReference type="ARBA" id="ARBA00022692"/>
    </source>
</evidence>
<dbReference type="AlphaFoldDB" id="A0A5C3ENR2"/>
<proteinExistence type="inferred from homology"/>
<keyword evidence="13" id="KW-1185">Reference proteome</keyword>
<dbReference type="Proteomes" id="UP000324022">
    <property type="component" value="Unassembled WGS sequence"/>
</dbReference>
<accession>A0A5C3ENR2</accession>
<dbReference type="GO" id="GO:0005789">
    <property type="term" value="C:endoplasmic reticulum membrane"/>
    <property type="evidence" value="ECO:0007669"/>
    <property type="project" value="UniProtKB-SubCell"/>
</dbReference>
<dbReference type="Pfam" id="PF08320">
    <property type="entry name" value="PIG-X"/>
    <property type="match status" value="2"/>
</dbReference>
<evidence type="ECO:0000256" key="7">
    <source>
        <dbReference type="ARBA" id="ARBA00022989"/>
    </source>
</evidence>
<keyword evidence="5 10" id="KW-0812">Transmembrane</keyword>
<feature type="compositionally biased region" description="Basic and acidic residues" evidence="11">
    <location>
        <begin position="88"/>
        <end position="114"/>
    </location>
</feature>
<protein>
    <recommendedName>
        <fullName evidence="10">Protein PBN1</fullName>
    </recommendedName>
</protein>
<evidence type="ECO:0000256" key="4">
    <source>
        <dbReference type="ARBA" id="ARBA00022502"/>
    </source>
</evidence>
<dbReference type="GO" id="GO:0006506">
    <property type="term" value="P:GPI anchor biosynthetic process"/>
    <property type="evidence" value="ECO:0007669"/>
    <property type="project" value="UniProtKB-UniPathway"/>
</dbReference>
<dbReference type="InterPro" id="IPR040039">
    <property type="entry name" value="PIGX"/>
</dbReference>
<evidence type="ECO:0000256" key="2">
    <source>
        <dbReference type="ARBA" id="ARBA00004687"/>
    </source>
</evidence>
<comment type="similarity">
    <text evidence="3 10">Belongs to the PIGX family.</text>
</comment>
<dbReference type="EMBL" id="OOIN01000038">
    <property type="protein sequence ID" value="SPO31387.1"/>
    <property type="molecule type" value="Genomic_DNA"/>
</dbReference>
<dbReference type="InterPro" id="IPR013233">
    <property type="entry name" value="PIG-X/PBN1"/>
</dbReference>
<keyword evidence="8 10" id="KW-0472">Membrane</keyword>